<comment type="caution">
    <text evidence="3">The sequence shown here is derived from an EMBL/GenBank/DDBJ whole genome shotgun (WGS) entry which is preliminary data.</text>
</comment>
<feature type="compositionally biased region" description="Basic and acidic residues" evidence="1">
    <location>
        <begin position="1"/>
        <end position="10"/>
    </location>
</feature>
<dbReference type="CDD" id="cd08501">
    <property type="entry name" value="PBP2_Lpqw"/>
    <property type="match status" value="1"/>
</dbReference>
<evidence type="ECO:0000259" key="2">
    <source>
        <dbReference type="Pfam" id="PF00496"/>
    </source>
</evidence>
<dbReference type="AlphaFoldDB" id="A0A1Y2N656"/>
<dbReference type="GO" id="GO:1904680">
    <property type="term" value="F:peptide transmembrane transporter activity"/>
    <property type="evidence" value="ECO:0007669"/>
    <property type="project" value="TreeGrafter"/>
</dbReference>
<dbReference type="InterPro" id="IPR039424">
    <property type="entry name" value="SBP_5"/>
</dbReference>
<feature type="compositionally biased region" description="Low complexity" evidence="1">
    <location>
        <begin position="498"/>
        <end position="533"/>
    </location>
</feature>
<dbReference type="EMBL" id="MIGB01000005">
    <property type="protein sequence ID" value="OSY42408.1"/>
    <property type="molecule type" value="Genomic_DNA"/>
</dbReference>
<gene>
    <name evidence="3" type="ORF">BG845_01328</name>
</gene>
<feature type="region of interest" description="Disordered" evidence="1">
    <location>
        <begin position="628"/>
        <end position="671"/>
    </location>
</feature>
<feature type="compositionally biased region" description="Pro residues" evidence="1">
    <location>
        <begin position="485"/>
        <end position="497"/>
    </location>
</feature>
<feature type="region of interest" description="Disordered" evidence="1">
    <location>
        <begin position="1"/>
        <end position="43"/>
    </location>
</feature>
<dbReference type="STRING" id="2074.BG845_01328"/>
<sequence length="671" mass="69511">MEGPAHRGEQSRAAPGRPGEQSRAPRRPTPSGGSAEAGGDTADVRARRPFRALPALLLACLLALTACSADPQPAPAPDIDAPTEPVTTPTRVVAGVDELGPGFNPHLRSDQSPVTTAIATMALPSVFRPDAEGNPQLDRTVATDAKVTSQEPFTVSYELNVEAGWSTGAPIAAEDFVYLWQQMRTQPNTIGAAGYREISDVRSRAAGKAVDVVFDRPYPHWKELFDNLLPAHLLKDAPGGWTAPFANGVPASGGPFRLMQVDRLRGEVLLVRNDPYWDTSAVIDEIVLRRIPANTLPTALESQGIDLALPDARPEIGQALEVLAGSPEPPTVQRGPRPAVQQLEFRTQDGPLADPRVREGIAAMLDRAAIRERVSPEAVPVDAFGAAPSDAGYQPSAPPGAPARPDPAVAEAAFTEAGYVRGGNGRWTLGGRPLSVVIGAGAERSEDVEVARVVAEQLTAGGIQTTIVAPSAPELLTSASVAPITPSPTTTPAPGAGPAPGDGAAEPPQAAEPTTPAPTTAPTTAPSTSPTTAAGGGSPVAVDVLVASRPAYGALGPRLNSAYGCPPDDVDEDLPGTSCFPVLQPLLDELTGSVADPGVVAEAERVLWRQLPALPLYQAQGLVISNRETDASTRVTPGPVATGPMTGAQTWSEPEGSREDDSGAEDPDADN</sequence>
<evidence type="ECO:0000313" key="3">
    <source>
        <dbReference type="EMBL" id="OSY42408.1"/>
    </source>
</evidence>
<protein>
    <submittedName>
        <fullName evidence="3">Putative monoacyl phosphatidylinositol tetramannoside-binding protein LpqW</fullName>
    </submittedName>
</protein>
<dbReference type="Gene3D" id="3.40.190.10">
    <property type="entry name" value="Periplasmic binding protein-like II"/>
    <property type="match status" value="1"/>
</dbReference>
<organism evidence="3 4">
    <name type="scientific">Pseudonocardia autotrophica</name>
    <name type="common">Amycolata autotrophica</name>
    <name type="synonym">Nocardia autotrophica</name>
    <dbReference type="NCBI Taxonomy" id="2074"/>
    <lineage>
        <taxon>Bacteria</taxon>
        <taxon>Bacillati</taxon>
        <taxon>Actinomycetota</taxon>
        <taxon>Actinomycetes</taxon>
        <taxon>Pseudonocardiales</taxon>
        <taxon>Pseudonocardiaceae</taxon>
        <taxon>Pseudonocardia</taxon>
    </lineage>
</organism>
<feature type="domain" description="Solute-binding protein family 5" evidence="2">
    <location>
        <begin position="142"/>
        <end position="470"/>
    </location>
</feature>
<evidence type="ECO:0000313" key="4">
    <source>
        <dbReference type="Proteomes" id="UP000194360"/>
    </source>
</evidence>
<dbReference type="GO" id="GO:0043190">
    <property type="term" value="C:ATP-binding cassette (ABC) transporter complex"/>
    <property type="evidence" value="ECO:0007669"/>
    <property type="project" value="InterPro"/>
</dbReference>
<dbReference type="PANTHER" id="PTHR30290">
    <property type="entry name" value="PERIPLASMIC BINDING COMPONENT OF ABC TRANSPORTER"/>
    <property type="match status" value="1"/>
</dbReference>
<dbReference type="Pfam" id="PF00496">
    <property type="entry name" value="SBP_bac_5"/>
    <property type="match status" value="1"/>
</dbReference>
<accession>A0A1Y2N656</accession>
<dbReference type="Gene3D" id="3.90.76.10">
    <property type="entry name" value="Dipeptide-binding Protein, Domain 1"/>
    <property type="match status" value="1"/>
</dbReference>
<dbReference type="GO" id="GO:0015833">
    <property type="term" value="P:peptide transport"/>
    <property type="evidence" value="ECO:0007669"/>
    <property type="project" value="TreeGrafter"/>
</dbReference>
<dbReference type="PANTHER" id="PTHR30290:SF65">
    <property type="entry name" value="MONOACYL PHOSPHATIDYLINOSITOL TETRAMANNOSIDE-BINDING PROTEIN LPQW-RELATED"/>
    <property type="match status" value="1"/>
</dbReference>
<evidence type="ECO:0000256" key="1">
    <source>
        <dbReference type="SAM" id="MobiDB-lite"/>
    </source>
</evidence>
<proteinExistence type="predicted"/>
<dbReference type="SUPFAM" id="SSF53850">
    <property type="entry name" value="Periplasmic binding protein-like II"/>
    <property type="match status" value="1"/>
</dbReference>
<keyword evidence="4" id="KW-1185">Reference proteome</keyword>
<reference evidence="3 4" key="1">
    <citation type="submission" date="2016-09" db="EMBL/GenBank/DDBJ databases">
        <title>Pseudonocardia autotrophica DSM535, a candidate organism with high potential of specific P450 cytochromes.</title>
        <authorList>
            <person name="Grumaz C."/>
            <person name="Vainshtein Y."/>
            <person name="Kirstahler P."/>
            <person name="Sohn K."/>
        </authorList>
    </citation>
    <scope>NUCLEOTIDE SEQUENCE [LARGE SCALE GENOMIC DNA]</scope>
    <source>
        <strain evidence="3 4">DSM 535</strain>
    </source>
</reference>
<name>A0A1Y2N656_PSEAH</name>
<dbReference type="Gene3D" id="3.10.105.10">
    <property type="entry name" value="Dipeptide-binding Protein, Domain 3"/>
    <property type="match status" value="1"/>
</dbReference>
<feature type="region of interest" description="Disordered" evidence="1">
    <location>
        <begin position="481"/>
        <end position="537"/>
    </location>
</feature>
<dbReference type="GO" id="GO:0042597">
    <property type="term" value="C:periplasmic space"/>
    <property type="evidence" value="ECO:0007669"/>
    <property type="project" value="UniProtKB-ARBA"/>
</dbReference>
<dbReference type="InterPro" id="IPR000914">
    <property type="entry name" value="SBP_5_dom"/>
</dbReference>
<dbReference type="Proteomes" id="UP000194360">
    <property type="component" value="Unassembled WGS sequence"/>
</dbReference>
<feature type="compositionally biased region" description="Acidic residues" evidence="1">
    <location>
        <begin position="662"/>
        <end position="671"/>
    </location>
</feature>